<evidence type="ECO:0000313" key="5">
    <source>
        <dbReference type="RefSeq" id="XP_072837396.1"/>
    </source>
</evidence>
<feature type="transmembrane region" description="Helical" evidence="1">
    <location>
        <begin position="97"/>
        <end position="119"/>
    </location>
</feature>
<keyword evidence="2" id="KW-0732">Signal</keyword>
<dbReference type="RefSeq" id="XP_072837396.1">
    <property type="nucleotide sequence ID" value="XM_072981295.1"/>
</dbReference>
<feature type="domain" description="Shisa N-terminal" evidence="3">
    <location>
        <begin position="23"/>
        <end position="74"/>
    </location>
</feature>
<keyword evidence="1" id="KW-0472">Membrane</keyword>
<keyword evidence="1" id="KW-0812">Transmembrane</keyword>
<reference evidence="5" key="1">
    <citation type="submission" date="2025-08" db="UniProtKB">
        <authorList>
            <consortium name="RefSeq"/>
        </authorList>
    </citation>
    <scope>IDENTIFICATION</scope>
</reference>
<evidence type="ECO:0000256" key="2">
    <source>
        <dbReference type="SAM" id="SignalP"/>
    </source>
</evidence>
<organism evidence="4 5">
    <name type="scientific">Pogona vitticeps</name>
    <name type="common">central bearded dragon</name>
    <dbReference type="NCBI Taxonomy" id="103695"/>
    <lineage>
        <taxon>Eukaryota</taxon>
        <taxon>Metazoa</taxon>
        <taxon>Chordata</taxon>
        <taxon>Craniata</taxon>
        <taxon>Vertebrata</taxon>
        <taxon>Euteleostomi</taxon>
        <taxon>Lepidosauria</taxon>
        <taxon>Squamata</taxon>
        <taxon>Bifurcata</taxon>
        <taxon>Unidentata</taxon>
        <taxon>Episquamata</taxon>
        <taxon>Toxicofera</taxon>
        <taxon>Iguania</taxon>
        <taxon>Acrodonta</taxon>
        <taxon>Agamidae</taxon>
        <taxon>Amphibolurinae</taxon>
        <taxon>Pogona</taxon>
    </lineage>
</organism>
<dbReference type="InterPro" id="IPR053891">
    <property type="entry name" value="Shisa_N"/>
</dbReference>
<name>A0ABM5EW69_9SAUR</name>
<dbReference type="Proteomes" id="UP001652642">
    <property type="component" value="Chromosome 11"/>
</dbReference>
<keyword evidence="4" id="KW-1185">Reference proteome</keyword>
<sequence>MRWALLWALIPCCGPEGLLAAEGELCRAWADQQPRKPFRCPRKRDGPAATFCCGSCRRPYCCAAAEDRLDQPRCGAQPQPGPEAGASPPPLLQILRVMTWFCSGVLAFLLGFVGLRYLYFCLESCLESFMEEPPQIPMDEIDRSAGCPITDHRQISLDDPPPPYSACVSTGPPSLGAGDCQRSRSLSSTLDHETLVQFRRGTPETPGMG</sequence>
<proteinExistence type="predicted"/>
<evidence type="ECO:0000259" key="3">
    <source>
        <dbReference type="Pfam" id="PF13908"/>
    </source>
</evidence>
<feature type="signal peptide" evidence="2">
    <location>
        <begin position="1"/>
        <end position="20"/>
    </location>
</feature>
<gene>
    <name evidence="5" type="primary">LOC110074355</name>
</gene>
<dbReference type="GeneID" id="110074355"/>
<feature type="chain" id="PRO_5046372157" evidence="2">
    <location>
        <begin position="21"/>
        <end position="209"/>
    </location>
</feature>
<dbReference type="Pfam" id="PF13908">
    <property type="entry name" value="Shisa_N"/>
    <property type="match status" value="1"/>
</dbReference>
<keyword evidence="1" id="KW-1133">Transmembrane helix</keyword>
<evidence type="ECO:0000313" key="4">
    <source>
        <dbReference type="Proteomes" id="UP001652642"/>
    </source>
</evidence>
<evidence type="ECO:0000256" key="1">
    <source>
        <dbReference type="SAM" id="Phobius"/>
    </source>
</evidence>
<protein>
    <submittedName>
        <fullName evidence="5">Protein shisa-1-like</fullName>
    </submittedName>
</protein>
<accession>A0ABM5EW69</accession>